<evidence type="ECO:0000313" key="2">
    <source>
        <dbReference type="EMBL" id="EGL81393.1"/>
    </source>
</evidence>
<dbReference type="eggNOG" id="COG1653">
    <property type="taxonomic scope" value="Bacteria"/>
</dbReference>
<name>F5LB91_CALTT</name>
<dbReference type="PROSITE" id="PS51257">
    <property type="entry name" value="PROKAR_LIPOPROTEIN"/>
    <property type="match status" value="1"/>
</dbReference>
<keyword evidence="1" id="KW-0732">Signal</keyword>
<proteinExistence type="predicted"/>
<feature type="chain" id="PRO_5003329530" evidence="1">
    <location>
        <begin position="30"/>
        <end position="87"/>
    </location>
</feature>
<dbReference type="Gene3D" id="3.40.190.10">
    <property type="entry name" value="Periplasmic binding protein-like II"/>
    <property type="match status" value="1"/>
</dbReference>
<gene>
    <name evidence="2" type="ORF">CathTA2_0079</name>
</gene>
<evidence type="ECO:0000313" key="3">
    <source>
        <dbReference type="Proteomes" id="UP000010716"/>
    </source>
</evidence>
<evidence type="ECO:0000256" key="1">
    <source>
        <dbReference type="SAM" id="SignalP"/>
    </source>
</evidence>
<dbReference type="AlphaFoldDB" id="F5LB91"/>
<accession>F5LB91</accession>
<dbReference type="RefSeq" id="WP_007506615.1">
    <property type="nucleotide sequence ID" value="NZ_AFCE01000226.1"/>
</dbReference>
<protein>
    <submittedName>
        <fullName evidence="2">Glycerol-3-phosphate ABC transporter substrate-binding protein</fullName>
    </submittedName>
</protein>
<dbReference type="EMBL" id="AFCE01000226">
    <property type="protein sequence ID" value="EGL81393.1"/>
    <property type="molecule type" value="Genomic_DNA"/>
</dbReference>
<comment type="caution">
    <text evidence="2">The sequence shown here is derived from an EMBL/GenBank/DDBJ whole genome shotgun (WGS) entry which is preliminary data.</text>
</comment>
<reference evidence="2 3" key="1">
    <citation type="journal article" date="2011" name="J. Bacteriol.">
        <title>Draft genome sequence of the thermoalkaliphilic Caldalkalibacillus thermarum strain TA2.A1.</title>
        <authorList>
            <person name="Kalamorz F."/>
            <person name="Keis S."/>
            <person name="McMillan D.G."/>
            <person name="Olsson K."/>
            <person name="Stanton J.A."/>
            <person name="Stockwell P."/>
            <person name="Black M.A."/>
            <person name="Klingeman D.M."/>
            <person name="Land M.L."/>
            <person name="Han C.S."/>
            <person name="Martin S.L."/>
            <person name="Becher S.A."/>
            <person name="Peddie C.J."/>
            <person name="Morgan H.W."/>
            <person name="Matthies D."/>
            <person name="Preiss L."/>
            <person name="Meier T."/>
            <person name="Brown S.D."/>
            <person name="Cook G.M."/>
        </authorList>
    </citation>
    <scope>NUCLEOTIDE SEQUENCE [LARGE SCALE GENOMIC DNA]</scope>
    <source>
        <strain evidence="2 3">TA2.A1</strain>
    </source>
</reference>
<dbReference type="Proteomes" id="UP000010716">
    <property type="component" value="Unassembled WGS sequence"/>
</dbReference>
<organism evidence="2 3">
    <name type="scientific">Caldalkalibacillus thermarum (strain TA2.A1)</name>
    <dbReference type="NCBI Taxonomy" id="986075"/>
    <lineage>
        <taxon>Bacteria</taxon>
        <taxon>Bacillati</taxon>
        <taxon>Bacillota</taxon>
        <taxon>Bacilli</taxon>
        <taxon>Bacillales</taxon>
        <taxon>Bacillaceae</taxon>
        <taxon>Caldalkalibacillus</taxon>
    </lineage>
</organism>
<sequence>MKEMLKHKRASAFLLLALALVLVMSGCSSSTGQLKTTDDGRIVVDFWYALGGNLGEAVEAVVAGFNESQDEVYVNAVYQGSYEESLT</sequence>
<feature type="signal peptide" evidence="1">
    <location>
        <begin position="1"/>
        <end position="29"/>
    </location>
</feature>